<dbReference type="AlphaFoldDB" id="A0AAN8ZIA2"/>
<dbReference type="Proteomes" id="UP001370490">
    <property type="component" value="Unassembled WGS sequence"/>
</dbReference>
<feature type="domain" description="Myb/SANT-like" evidence="1">
    <location>
        <begin position="83"/>
        <end position="146"/>
    </location>
</feature>
<sequence length="154" mass="18480">MCYNANTEKAMLYSINAEEQPYCPRGHQSEQTFYNECLKECHMQHYADKFHQRAENMEGQHKALMEDNQQRVEENTKARCAKWDDYAPIKFVELCEEEIRKGKRPKSYLSKDRWRNLITGKNYDKKQMKNNWSTMKSEWKLFKSLTHGETGVRL</sequence>
<evidence type="ECO:0000313" key="3">
    <source>
        <dbReference type="Proteomes" id="UP001370490"/>
    </source>
</evidence>
<comment type="caution">
    <text evidence="2">The sequence shown here is derived from an EMBL/GenBank/DDBJ whole genome shotgun (WGS) entry which is preliminary data.</text>
</comment>
<dbReference type="PANTHER" id="PTHR31704:SF37">
    <property type="entry name" value="HEAT SHOCK PROTEIN"/>
    <property type="match status" value="1"/>
</dbReference>
<accession>A0AAN8ZIA2</accession>
<reference evidence="2 3" key="1">
    <citation type="submission" date="2023-12" db="EMBL/GenBank/DDBJ databases">
        <title>A high-quality genome assembly for Dillenia turbinata (Dilleniales).</title>
        <authorList>
            <person name="Chanderbali A."/>
        </authorList>
    </citation>
    <scope>NUCLEOTIDE SEQUENCE [LARGE SCALE GENOMIC DNA]</scope>
    <source>
        <strain evidence="2">LSX21</strain>
        <tissue evidence="2">Leaf</tissue>
    </source>
</reference>
<organism evidence="2 3">
    <name type="scientific">Dillenia turbinata</name>
    <dbReference type="NCBI Taxonomy" id="194707"/>
    <lineage>
        <taxon>Eukaryota</taxon>
        <taxon>Viridiplantae</taxon>
        <taxon>Streptophyta</taxon>
        <taxon>Embryophyta</taxon>
        <taxon>Tracheophyta</taxon>
        <taxon>Spermatophyta</taxon>
        <taxon>Magnoliopsida</taxon>
        <taxon>eudicotyledons</taxon>
        <taxon>Gunneridae</taxon>
        <taxon>Pentapetalae</taxon>
        <taxon>Dilleniales</taxon>
        <taxon>Dilleniaceae</taxon>
        <taxon>Dillenia</taxon>
    </lineage>
</organism>
<proteinExistence type="predicted"/>
<keyword evidence="3" id="KW-1185">Reference proteome</keyword>
<protein>
    <submittedName>
        <fullName evidence="2">Myb/SANT-like domain</fullName>
    </submittedName>
</protein>
<dbReference type="Pfam" id="PF12776">
    <property type="entry name" value="Myb_DNA-bind_3"/>
    <property type="match status" value="1"/>
</dbReference>
<name>A0AAN8ZIA2_9MAGN</name>
<evidence type="ECO:0000313" key="2">
    <source>
        <dbReference type="EMBL" id="KAK6935295.1"/>
    </source>
</evidence>
<dbReference type="PANTHER" id="PTHR31704">
    <property type="entry name" value="MYB/SANT-LIKE DNA-BINDING DOMAIN PROTEIN-RELATED"/>
    <property type="match status" value="1"/>
</dbReference>
<dbReference type="EMBL" id="JBAMMX010000008">
    <property type="protein sequence ID" value="KAK6935295.1"/>
    <property type="molecule type" value="Genomic_DNA"/>
</dbReference>
<gene>
    <name evidence="2" type="ORF">RJ641_035450</name>
</gene>
<dbReference type="InterPro" id="IPR024752">
    <property type="entry name" value="Myb/SANT-like_dom"/>
</dbReference>
<evidence type="ECO:0000259" key="1">
    <source>
        <dbReference type="Pfam" id="PF12776"/>
    </source>
</evidence>